<evidence type="ECO:0000313" key="2">
    <source>
        <dbReference type="EMBL" id="GLY82390.1"/>
    </source>
</evidence>
<keyword evidence="3" id="KW-1185">Reference proteome</keyword>
<evidence type="ECO:0000313" key="3">
    <source>
        <dbReference type="Proteomes" id="UP001165074"/>
    </source>
</evidence>
<proteinExistence type="predicted"/>
<dbReference type="RefSeq" id="WP_285566062.1">
    <property type="nucleotide sequence ID" value="NZ_BSTK01000001.1"/>
</dbReference>
<name>A0A9W6RYW4_9ACTN</name>
<dbReference type="EMBL" id="BSTK01000001">
    <property type="protein sequence ID" value="GLY82390.1"/>
    <property type="molecule type" value="Genomic_DNA"/>
</dbReference>
<reference evidence="2" key="1">
    <citation type="submission" date="2023-03" db="EMBL/GenBank/DDBJ databases">
        <title>Actinoallomurus iriomotensis NBRC 103684.</title>
        <authorList>
            <person name="Ichikawa N."/>
            <person name="Sato H."/>
            <person name="Tonouchi N."/>
        </authorList>
    </citation>
    <scope>NUCLEOTIDE SEQUENCE</scope>
    <source>
        <strain evidence="2">NBRC 103684</strain>
    </source>
</reference>
<evidence type="ECO:0000256" key="1">
    <source>
        <dbReference type="SAM" id="Phobius"/>
    </source>
</evidence>
<keyword evidence="1" id="KW-0812">Transmembrane</keyword>
<comment type="caution">
    <text evidence="2">The sequence shown here is derived from an EMBL/GenBank/DDBJ whole genome shotgun (WGS) entry which is preliminary data.</text>
</comment>
<dbReference type="AlphaFoldDB" id="A0A9W6RYW4"/>
<gene>
    <name evidence="2" type="ORF">Airi02_003220</name>
</gene>
<sequence length="170" mass="18528">MTPQAEQTTELRVMTFHPIENVPAVRLAHMLGKTERVRSTTYHYMTYPIDSPRPADGVATVRVYCGNCDTTVQVTIPSAGEVRKLRSRRLAVAVPGLIFGIAMIAAYNGSVGGGNGLWVLFGLAGFIVALVAFGMWWSDHGVRVSKSESVASQGMHSVRTRQHDKANVRS</sequence>
<dbReference type="Proteomes" id="UP001165074">
    <property type="component" value="Unassembled WGS sequence"/>
</dbReference>
<feature type="transmembrane region" description="Helical" evidence="1">
    <location>
        <begin position="116"/>
        <end position="137"/>
    </location>
</feature>
<keyword evidence="1" id="KW-1133">Transmembrane helix</keyword>
<organism evidence="2 3">
    <name type="scientific">Actinoallomurus iriomotensis</name>
    <dbReference type="NCBI Taxonomy" id="478107"/>
    <lineage>
        <taxon>Bacteria</taxon>
        <taxon>Bacillati</taxon>
        <taxon>Actinomycetota</taxon>
        <taxon>Actinomycetes</taxon>
        <taxon>Streptosporangiales</taxon>
        <taxon>Thermomonosporaceae</taxon>
        <taxon>Actinoallomurus</taxon>
    </lineage>
</organism>
<accession>A0A9W6RYW4</accession>
<keyword evidence="1" id="KW-0472">Membrane</keyword>
<protein>
    <submittedName>
        <fullName evidence="2">Uncharacterized protein</fullName>
    </submittedName>
</protein>
<feature type="transmembrane region" description="Helical" evidence="1">
    <location>
        <begin position="90"/>
        <end position="110"/>
    </location>
</feature>